<evidence type="ECO:0000256" key="9">
    <source>
        <dbReference type="SAM" id="MobiDB-lite"/>
    </source>
</evidence>
<dbReference type="Proteomes" id="UP000279259">
    <property type="component" value="Unassembled WGS sequence"/>
</dbReference>
<keyword evidence="5 10" id="KW-1133">Transmembrane helix</keyword>
<evidence type="ECO:0000313" key="12">
    <source>
        <dbReference type="EMBL" id="RSH80089.1"/>
    </source>
</evidence>
<reference evidence="12 13" key="1">
    <citation type="submission" date="2018-11" db="EMBL/GenBank/DDBJ databases">
        <title>Genome sequence of Saitozyma podzolica DSM 27192.</title>
        <authorList>
            <person name="Aliyu H."/>
            <person name="Gorte O."/>
            <person name="Ochsenreither K."/>
        </authorList>
    </citation>
    <scope>NUCLEOTIDE SEQUENCE [LARGE SCALE GENOMIC DNA]</scope>
    <source>
        <strain evidence="12 13">DSM 27192</strain>
    </source>
</reference>
<feature type="domain" description="Major facilitator superfamily (MFS) profile" evidence="11">
    <location>
        <begin position="1"/>
        <end position="446"/>
    </location>
</feature>
<evidence type="ECO:0000259" key="11">
    <source>
        <dbReference type="PROSITE" id="PS50850"/>
    </source>
</evidence>
<feature type="transmembrane region" description="Helical" evidence="10">
    <location>
        <begin position="174"/>
        <end position="195"/>
    </location>
</feature>
<dbReference type="FunFam" id="1.20.1250.20:FF:000078">
    <property type="entry name" value="MFS maltose transporter, putative"/>
    <property type="match status" value="1"/>
</dbReference>
<evidence type="ECO:0000256" key="2">
    <source>
        <dbReference type="ARBA" id="ARBA00010992"/>
    </source>
</evidence>
<dbReference type="Gene3D" id="1.20.1250.20">
    <property type="entry name" value="MFS general substrate transporter like domains"/>
    <property type="match status" value="1"/>
</dbReference>
<dbReference type="PANTHER" id="PTHR48022:SF10">
    <property type="entry name" value="MAJOR FACILITATOR SUPERFAMILY (MFS) PROFILE DOMAIN-CONTAINING PROTEIN"/>
    <property type="match status" value="1"/>
</dbReference>
<sequence>MISHYLLSSDIAYLSVCSRFDNQGFSQTQAMDAFAQRFGNYNPTTNTWAVPTYFLSFLNGFPSIGQALGAYIGSIISARYGRRMTVFVMSIWAIVSAIIIITSKNKVQILMGRILNYVYVGMELSVISVYQAELMPGPIRGFAVGSYQMSIGLGGIVINIICNRTAMLKSDAAFLIPFGMYFIVPTIVSSLVWFMPESPRWLLSKGRVDEATASLGRIRVDHSPDAIESEIHMIQLALEMEKERGSYLDLFRKPNRRRTSIAWASNFFLQASGQSFVSQYGAVFFKSIGAANPFALTTGNTTLLTGACLINMYLMDHVGRRPMYLIGSMLQGSSQFIVGAMGTQPQTQTIKTVIVGFTMSFAFFYGIGIGPLNWVTTTEVPEQRLRDKTVRTAAWVNTVTSFVVSFTLPYLLNAPYADLSSKVGFIYGSITFTATVWAYFFLPELGGRTLDEIDLLFHENISAVASSRWKPDTLHELEAIALGEHGDKGNREDDQKEDIQQIERPPRV</sequence>
<keyword evidence="4 10" id="KW-0812">Transmembrane</keyword>
<dbReference type="NCBIfam" id="TIGR00879">
    <property type="entry name" value="SP"/>
    <property type="match status" value="1"/>
</dbReference>
<evidence type="ECO:0000256" key="4">
    <source>
        <dbReference type="ARBA" id="ARBA00022692"/>
    </source>
</evidence>
<evidence type="ECO:0000256" key="7">
    <source>
        <dbReference type="ARBA" id="ARBA00049119"/>
    </source>
</evidence>
<feature type="transmembrane region" description="Helical" evidence="10">
    <location>
        <begin position="294"/>
        <end position="314"/>
    </location>
</feature>
<dbReference type="SUPFAM" id="SSF103473">
    <property type="entry name" value="MFS general substrate transporter"/>
    <property type="match status" value="1"/>
</dbReference>
<keyword evidence="13" id="KW-1185">Reference proteome</keyword>
<dbReference type="PROSITE" id="PS50850">
    <property type="entry name" value="MFS"/>
    <property type="match status" value="1"/>
</dbReference>
<proteinExistence type="inferred from homology"/>
<dbReference type="AlphaFoldDB" id="A0A427XME0"/>
<dbReference type="OrthoDB" id="6612291at2759"/>
<dbReference type="GO" id="GO:0005351">
    <property type="term" value="F:carbohydrate:proton symporter activity"/>
    <property type="evidence" value="ECO:0007669"/>
    <property type="project" value="TreeGrafter"/>
</dbReference>
<feature type="transmembrane region" description="Helical" evidence="10">
    <location>
        <begin position="144"/>
        <end position="162"/>
    </location>
</feature>
<dbReference type="InterPro" id="IPR050360">
    <property type="entry name" value="MFS_Sugar_Transporters"/>
</dbReference>
<comment type="caution">
    <text evidence="12">The sequence shown here is derived from an EMBL/GenBank/DDBJ whole genome shotgun (WGS) entry which is preliminary data.</text>
</comment>
<feature type="region of interest" description="Disordered" evidence="9">
    <location>
        <begin position="483"/>
        <end position="508"/>
    </location>
</feature>
<evidence type="ECO:0000256" key="1">
    <source>
        <dbReference type="ARBA" id="ARBA00004141"/>
    </source>
</evidence>
<protein>
    <recommendedName>
        <fullName evidence="11">Major facilitator superfamily (MFS) profile domain-containing protein</fullName>
    </recommendedName>
</protein>
<organism evidence="12 13">
    <name type="scientific">Saitozyma podzolica</name>
    <dbReference type="NCBI Taxonomy" id="1890683"/>
    <lineage>
        <taxon>Eukaryota</taxon>
        <taxon>Fungi</taxon>
        <taxon>Dikarya</taxon>
        <taxon>Basidiomycota</taxon>
        <taxon>Agaricomycotina</taxon>
        <taxon>Tremellomycetes</taxon>
        <taxon>Tremellales</taxon>
        <taxon>Trimorphomycetaceae</taxon>
        <taxon>Saitozyma</taxon>
    </lineage>
</organism>
<evidence type="ECO:0000256" key="6">
    <source>
        <dbReference type="ARBA" id="ARBA00023136"/>
    </source>
</evidence>
<dbReference type="InterPro" id="IPR003663">
    <property type="entry name" value="Sugar/inositol_transpt"/>
</dbReference>
<comment type="similarity">
    <text evidence="2 8">Belongs to the major facilitator superfamily. Sugar transporter (TC 2.A.1.1) family.</text>
</comment>
<dbReference type="EMBL" id="RSCD01000037">
    <property type="protein sequence ID" value="RSH80089.1"/>
    <property type="molecule type" value="Genomic_DNA"/>
</dbReference>
<dbReference type="InterPro" id="IPR020846">
    <property type="entry name" value="MFS_dom"/>
</dbReference>
<dbReference type="GO" id="GO:0016020">
    <property type="term" value="C:membrane"/>
    <property type="evidence" value="ECO:0007669"/>
    <property type="project" value="UniProtKB-SubCell"/>
</dbReference>
<dbReference type="Pfam" id="PF00083">
    <property type="entry name" value="Sugar_tr"/>
    <property type="match status" value="1"/>
</dbReference>
<gene>
    <name evidence="12" type="ORF">EHS25_007291</name>
</gene>
<accession>A0A427XME0</accession>
<feature type="transmembrane region" description="Helical" evidence="10">
    <location>
        <begin position="424"/>
        <end position="442"/>
    </location>
</feature>
<keyword evidence="3 8" id="KW-0813">Transport</keyword>
<evidence type="ECO:0000256" key="10">
    <source>
        <dbReference type="SAM" id="Phobius"/>
    </source>
</evidence>
<evidence type="ECO:0000256" key="5">
    <source>
        <dbReference type="ARBA" id="ARBA00022989"/>
    </source>
</evidence>
<name>A0A427XME0_9TREE</name>
<dbReference type="InterPro" id="IPR036259">
    <property type="entry name" value="MFS_trans_sf"/>
</dbReference>
<feature type="transmembrane region" description="Helical" evidence="10">
    <location>
        <begin position="393"/>
        <end position="412"/>
    </location>
</feature>
<comment type="subcellular location">
    <subcellularLocation>
        <location evidence="1">Membrane</location>
        <topology evidence="1">Multi-pass membrane protein</topology>
    </subcellularLocation>
</comment>
<keyword evidence="6 10" id="KW-0472">Membrane</keyword>
<evidence type="ECO:0000256" key="8">
    <source>
        <dbReference type="RuleBase" id="RU003346"/>
    </source>
</evidence>
<feature type="transmembrane region" description="Helical" evidence="10">
    <location>
        <begin position="84"/>
        <end position="102"/>
    </location>
</feature>
<evidence type="ECO:0000313" key="13">
    <source>
        <dbReference type="Proteomes" id="UP000279259"/>
    </source>
</evidence>
<comment type="catalytic activity">
    <reaction evidence="7">
        <text>myo-inositol(out) + H(+)(out) = myo-inositol(in) + H(+)(in)</text>
        <dbReference type="Rhea" id="RHEA:60364"/>
        <dbReference type="ChEBI" id="CHEBI:15378"/>
        <dbReference type="ChEBI" id="CHEBI:17268"/>
    </reaction>
</comment>
<dbReference type="InterPro" id="IPR005828">
    <property type="entry name" value="MFS_sugar_transport-like"/>
</dbReference>
<evidence type="ECO:0000256" key="3">
    <source>
        <dbReference type="ARBA" id="ARBA00022448"/>
    </source>
</evidence>
<dbReference type="PANTHER" id="PTHR48022">
    <property type="entry name" value="PLASTIDIC GLUCOSE TRANSPORTER 4"/>
    <property type="match status" value="1"/>
</dbReference>
<feature type="transmembrane region" description="Helical" evidence="10">
    <location>
        <begin position="353"/>
        <end position="372"/>
    </location>
</feature>